<evidence type="ECO:0000256" key="1">
    <source>
        <dbReference type="SAM" id="MobiDB-lite"/>
    </source>
</evidence>
<dbReference type="Proteomes" id="UP000313359">
    <property type="component" value="Unassembled WGS sequence"/>
</dbReference>
<dbReference type="AlphaFoldDB" id="A0A5C2SEN0"/>
<feature type="compositionally biased region" description="Basic residues" evidence="1">
    <location>
        <begin position="208"/>
        <end position="217"/>
    </location>
</feature>
<evidence type="ECO:0000313" key="3">
    <source>
        <dbReference type="Proteomes" id="UP000313359"/>
    </source>
</evidence>
<reference evidence="2" key="1">
    <citation type="journal article" date="2018" name="Genome Biol. Evol.">
        <title>Genomics and development of Lentinus tigrinus, a white-rot wood-decaying mushroom with dimorphic fruiting bodies.</title>
        <authorList>
            <person name="Wu B."/>
            <person name="Xu Z."/>
            <person name="Knudson A."/>
            <person name="Carlson A."/>
            <person name="Chen N."/>
            <person name="Kovaka S."/>
            <person name="LaButti K."/>
            <person name="Lipzen A."/>
            <person name="Pennachio C."/>
            <person name="Riley R."/>
            <person name="Schakwitz W."/>
            <person name="Umezawa K."/>
            <person name="Ohm R.A."/>
            <person name="Grigoriev I.V."/>
            <person name="Nagy L.G."/>
            <person name="Gibbons J."/>
            <person name="Hibbett D."/>
        </authorList>
    </citation>
    <scope>NUCLEOTIDE SEQUENCE [LARGE SCALE GENOMIC DNA]</scope>
    <source>
        <strain evidence="2">ALCF2SS1-6</strain>
    </source>
</reference>
<accession>A0A5C2SEN0</accession>
<feature type="region of interest" description="Disordered" evidence="1">
    <location>
        <begin position="187"/>
        <end position="227"/>
    </location>
</feature>
<keyword evidence="3" id="KW-1185">Reference proteome</keyword>
<proteinExistence type="predicted"/>
<name>A0A5C2SEN0_9APHY</name>
<sequence>MLSIGDRILLPQAQTLDSMISLAKRCESYGGTFLPSKEPRNATTKTDCESANVFRTERRTNLAEASCSRGVACMDAAARYITHSRNAASTPVHGRVVASLIQSMHTTLRFHSTQSKGTSGCIPHILAGSIMQDLSSPQATPRTSPRFNSPFSSPVYHVPTHSSSFPHAPCDPTDHALRNDIVGSVVSPHVRRRPPSRAPPHSFIQRPYPRHFRRPRSSWRVEQAPRP</sequence>
<gene>
    <name evidence="2" type="ORF">L227DRAFT_59361</name>
</gene>
<protein>
    <submittedName>
        <fullName evidence="2">Uncharacterized protein</fullName>
    </submittedName>
</protein>
<evidence type="ECO:0000313" key="2">
    <source>
        <dbReference type="EMBL" id="RPD61738.1"/>
    </source>
</evidence>
<organism evidence="2 3">
    <name type="scientific">Lentinus tigrinus ALCF2SS1-6</name>
    <dbReference type="NCBI Taxonomy" id="1328759"/>
    <lineage>
        <taxon>Eukaryota</taxon>
        <taxon>Fungi</taxon>
        <taxon>Dikarya</taxon>
        <taxon>Basidiomycota</taxon>
        <taxon>Agaricomycotina</taxon>
        <taxon>Agaricomycetes</taxon>
        <taxon>Polyporales</taxon>
        <taxon>Polyporaceae</taxon>
        <taxon>Lentinus</taxon>
    </lineage>
</organism>
<dbReference type="EMBL" id="ML122261">
    <property type="protein sequence ID" value="RPD61738.1"/>
    <property type="molecule type" value="Genomic_DNA"/>
</dbReference>